<dbReference type="InterPro" id="IPR045621">
    <property type="entry name" value="BPD_transp_1_N"/>
</dbReference>
<evidence type="ECO:0000256" key="4">
    <source>
        <dbReference type="ARBA" id="ARBA00022692"/>
    </source>
</evidence>
<reference evidence="9 11" key="1">
    <citation type="submission" date="2015-10" db="EMBL/GenBank/DDBJ databases">
        <title>Draft genome of Bosea thiooxidans.</title>
        <authorList>
            <person name="Wang X."/>
        </authorList>
    </citation>
    <scope>NUCLEOTIDE SEQUENCE [LARGE SCALE GENOMIC DNA]</scope>
    <source>
        <strain evidence="9 11">CGMCC 9174</strain>
    </source>
</reference>
<dbReference type="Gene3D" id="1.10.3720.10">
    <property type="entry name" value="MetI-like"/>
    <property type="match status" value="1"/>
</dbReference>
<dbReference type="PANTHER" id="PTHR43163">
    <property type="entry name" value="DIPEPTIDE TRANSPORT SYSTEM PERMEASE PROTEIN DPPB-RELATED"/>
    <property type="match status" value="1"/>
</dbReference>
<dbReference type="EMBL" id="LMAR01000032">
    <property type="protein sequence ID" value="KQK30899.1"/>
    <property type="molecule type" value="Genomic_DNA"/>
</dbReference>
<dbReference type="SUPFAM" id="SSF161098">
    <property type="entry name" value="MetI-like"/>
    <property type="match status" value="1"/>
</dbReference>
<evidence type="ECO:0000256" key="7">
    <source>
        <dbReference type="RuleBase" id="RU363032"/>
    </source>
</evidence>
<dbReference type="Proteomes" id="UP000190130">
    <property type="component" value="Unassembled WGS sequence"/>
</dbReference>
<dbReference type="PROSITE" id="PS50928">
    <property type="entry name" value="ABC_TM1"/>
    <property type="match status" value="1"/>
</dbReference>
<comment type="subcellular location">
    <subcellularLocation>
        <location evidence="1 7">Cell membrane</location>
        <topology evidence="1 7">Multi-pass membrane protein</topology>
    </subcellularLocation>
</comment>
<feature type="transmembrane region" description="Helical" evidence="7">
    <location>
        <begin position="236"/>
        <end position="262"/>
    </location>
</feature>
<dbReference type="AlphaFoldDB" id="A0A0Q3KMK4"/>
<reference evidence="10 12" key="2">
    <citation type="submission" date="2017-02" db="EMBL/GenBank/DDBJ databases">
        <authorList>
            <person name="Peterson S.W."/>
        </authorList>
    </citation>
    <scope>NUCLEOTIDE SEQUENCE [LARGE SCALE GENOMIC DNA]</scope>
    <source>
        <strain evidence="10 12">DSM 9653</strain>
    </source>
</reference>
<evidence type="ECO:0000313" key="9">
    <source>
        <dbReference type="EMBL" id="KQK30899.1"/>
    </source>
</evidence>
<evidence type="ECO:0000256" key="2">
    <source>
        <dbReference type="ARBA" id="ARBA00022448"/>
    </source>
</evidence>
<evidence type="ECO:0000313" key="12">
    <source>
        <dbReference type="Proteomes" id="UP000190130"/>
    </source>
</evidence>
<feature type="transmembrane region" description="Helical" evidence="7">
    <location>
        <begin position="182"/>
        <end position="201"/>
    </location>
</feature>
<feature type="domain" description="ABC transmembrane type-1" evidence="8">
    <location>
        <begin position="95"/>
        <end position="305"/>
    </location>
</feature>
<accession>A0A0Q3KMK4</accession>
<dbReference type="EMBL" id="FUYX01000008">
    <property type="protein sequence ID" value="SKB93948.1"/>
    <property type="molecule type" value="Genomic_DNA"/>
</dbReference>
<gene>
    <name evidence="9" type="ORF">ARD30_11475</name>
    <name evidence="10" type="ORF">SAMN05660750_03136</name>
</gene>
<dbReference type="OrthoDB" id="9805855at2"/>
<comment type="similarity">
    <text evidence="7">Belongs to the binding-protein-dependent transport system permease family.</text>
</comment>
<dbReference type="RefSeq" id="WP_055727727.1">
    <property type="nucleotide sequence ID" value="NZ_FUYX01000008.1"/>
</dbReference>
<dbReference type="PANTHER" id="PTHR43163:SF6">
    <property type="entry name" value="DIPEPTIDE TRANSPORT SYSTEM PERMEASE PROTEIN DPPB-RELATED"/>
    <property type="match status" value="1"/>
</dbReference>
<evidence type="ECO:0000313" key="10">
    <source>
        <dbReference type="EMBL" id="SKB93948.1"/>
    </source>
</evidence>
<evidence type="ECO:0000256" key="6">
    <source>
        <dbReference type="ARBA" id="ARBA00023136"/>
    </source>
</evidence>
<proteinExistence type="inferred from homology"/>
<dbReference type="GO" id="GO:0055085">
    <property type="term" value="P:transmembrane transport"/>
    <property type="evidence" value="ECO:0007669"/>
    <property type="project" value="InterPro"/>
</dbReference>
<keyword evidence="4 7" id="KW-0812">Transmembrane</keyword>
<dbReference type="Pfam" id="PF19300">
    <property type="entry name" value="BPD_transp_1_N"/>
    <property type="match status" value="1"/>
</dbReference>
<evidence type="ECO:0000256" key="1">
    <source>
        <dbReference type="ARBA" id="ARBA00004651"/>
    </source>
</evidence>
<evidence type="ECO:0000259" key="8">
    <source>
        <dbReference type="PROSITE" id="PS50928"/>
    </source>
</evidence>
<sequence length="315" mass="34531">MTSYVLRRLAQMLPVLLIASFAIFAMIYAVPGGPVAIIVGENASAEEIAEVTRKFGFDRPMIVQYFDWLSRAITGDFGLSLHSRQPVLHLIGERLPATLQLALCAILVALAIGIPVAVASAIKPQSWFDRLLSGWSALALGVPTFWLGILLILLFAVELRLLPSASRYVPLWESPVDALRSLILPAMTLGVYVSGVLGRFLRASLIGEARADYVRTARAKGVPENRVVGLHIMRNALLPFVTIVGLMMANFIGGAVVTEAVFTYPGLGRLLIQAITTRDYPLLQGCILVILVAYMLINLTVDMLYAWIDPRIEYR</sequence>
<keyword evidence="11" id="KW-1185">Reference proteome</keyword>
<keyword evidence="3" id="KW-1003">Cell membrane</keyword>
<feature type="transmembrane region" description="Helical" evidence="7">
    <location>
        <begin position="12"/>
        <end position="30"/>
    </location>
</feature>
<dbReference type="CDD" id="cd06261">
    <property type="entry name" value="TM_PBP2"/>
    <property type="match status" value="1"/>
</dbReference>
<name>A0A0Q3KMK4_9HYPH</name>
<protein>
    <submittedName>
        <fullName evidence="9">Peptide ABC transporter permease</fullName>
    </submittedName>
    <submittedName>
        <fullName evidence="10">Peptide/nickel transport system permease protein</fullName>
    </submittedName>
</protein>
<dbReference type="InterPro" id="IPR000515">
    <property type="entry name" value="MetI-like"/>
</dbReference>
<dbReference type="GO" id="GO:0005886">
    <property type="term" value="C:plasma membrane"/>
    <property type="evidence" value="ECO:0007669"/>
    <property type="project" value="UniProtKB-SubCell"/>
</dbReference>
<dbReference type="Proteomes" id="UP000051562">
    <property type="component" value="Unassembled WGS sequence"/>
</dbReference>
<keyword evidence="2 7" id="KW-0813">Transport</keyword>
<dbReference type="InterPro" id="IPR035906">
    <property type="entry name" value="MetI-like_sf"/>
</dbReference>
<dbReference type="Pfam" id="PF00528">
    <property type="entry name" value="BPD_transp_1"/>
    <property type="match status" value="1"/>
</dbReference>
<dbReference type="STRING" id="53254.SAMN05660750_03136"/>
<feature type="transmembrane region" description="Helical" evidence="7">
    <location>
        <begin position="99"/>
        <end position="122"/>
    </location>
</feature>
<evidence type="ECO:0000313" key="11">
    <source>
        <dbReference type="Proteomes" id="UP000051562"/>
    </source>
</evidence>
<feature type="transmembrane region" description="Helical" evidence="7">
    <location>
        <begin position="134"/>
        <end position="162"/>
    </location>
</feature>
<keyword evidence="5 7" id="KW-1133">Transmembrane helix</keyword>
<evidence type="ECO:0000256" key="5">
    <source>
        <dbReference type="ARBA" id="ARBA00022989"/>
    </source>
</evidence>
<evidence type="ECO:0000256" key="3">
    <source>
        <dbReference type="ARBA" id="ARBA00022475"/>
    </source>
</evidence>
<feature type="transmembrane region" description="Helical" evidence="7">
    <location>
        <begin position="282"/>
        <end position="308"/>
    </location>
</feature>
<organism evidence="9 11">
    <name type="scientific">Bosea thiooxidans</name>
    <dbReference type="NCBI Taxonomy" id="53254"/>
    <lineage>
        <taxon>Bacteria</taxon>
        <taxon>Pseudomonadati</taxon>
        <taxon>Pseudomonadota</taxon>
        <taxon>Alphaproteobacteria</taxon>
        <taxon>Hyphomicrobiales</taxon>
        <taxon>Boseaceae</taxon>
        <taxon>Bosea</taxon>
    </lineage>
</organism>
<keyword evidence="6 7" id="KW-0472">Membrane</keyword>